<keyword evidence="3" id="KW-1185">Reference proteome</keyword>
<evidence type="ECO:0008006" key="4">
    <source>
        <dbReference type="Google" id="ProtNLM"/>
    </source>
</evidence>
<evidence type="ECO:0000313" key="2">
    <source>
        <dbReference type="EMBL" id="MCG7508942.1"/>
    </source>
</evidence>
<gene>
    <name evidence="2" type="ORF">L4923_28290</name>
</gene>
<feature type="region of interest" description="Disordered" evidence="1">
    <location>
        <begin position="73"/>
        <end position="94"/>
    </location>
</feature>
<dbReference type="RefSeq" id="WP_239370442.1">
    <property type="nucleotide sequence ID" value="NZ_JAKREW010000060.1"/>
</dbReference>
<reference evidence="2 3" key="1">
    <citation type="submission" date="2022-02" db="EMBL/GenBank/DDBJ databases">
        <title>Draft genome sequence of Mezorhizobium retamae strain IRAMC:0171 isolated from Retama raetam nodules.</title>
        <authorList>
            <person name="Bengaied R."/>
            <person name="Sbissi I."/>
            <person name="Huber K."/>
            <person name="Ghodbane F."/>
            <person name="Nouioui I."/>
            <person name="Tarhouni M."/>
            <person name="Gtari M."/>
        </authorList>
    </citation>
    <scope>NUCLEOTIDE SEQUENCE [LARGE SCALE GENOMIC DNA]</scope>
    <source>
        <strain evidence="2 3">IRAMC:0171</strain>
    </source>
</reference>
<evidence type="ECO:0000313" key="3">
    <source>
        <dbReference type="Proteomes" id="UP001201701"/>
    </source>
</evidence>
<dbReference type="Proteomes" id="UP001201701">
    <property type="component" value="Unassembled WGS sequence"/>
</dbReference>
<evidence type="ECO:0000256" key="1">
    <source>
        <dbReference type="SAM" id="MobiDB-lite"/>
    </source>
</evidence>
<sequence>MFLRNSGRKAAAHFSWNWARSIILPGAVALVVAGTSVNAEDAAKPAGIVGTWVVKAADAPFTHHMFVFNADGTMQQANPDSGNPDNSDSDGKGIWAEKDGKVIGKFVEVTADRKTHKFVSRGEISYEIDLAGDAFTGTAAAHFYDADDKLLRGPLPTPLEGKRVTLP</sequence>
<accession>A0ABS9QNC3</accession>
<name>A0ABS9QNC3_9HYPH</name>
<dbReference type="EMBL" id="JAKREW010000060">
    <property type="protein sequence ID" value="MCG7508942.1"/>
    <property type="molecule type" value="Genomic_DNA"/>
</dbReference>
<proteinExistence type="predicted"/>
<protein>
    <recommendedName>
        <fullName evidence="4">Lipocalin-like domain-containing protein</fullName>
    </recommendedName>
</protein>
<organism evidence="2 3">
    <name type="scientific">Mesorhizobium retamae</name>
    <dbReference type="NCBI Taxonomy" id="2912854"/>
    <lineage>
        <taxon>Bacteria</taxon>
        <taxon>Pseudomonadati</taxon>
        <taxon>Pseudomonadota</taxon>
        <taxon>Alphaproteobacteria</taxon>
        <taxon>Hyphomicrobiales</taxon>
        <taxon>Phyllobacteriaceae</taxon>
        <taxon>Mesorhizobium</taxon>
    </lineage>
</organism>
<comment type="caution">
    <text evidence="2">The sequence shown here is derived from an EMBL/GenBank/DDBJ whole genome shotgun (WGS) entry which is preliminary data.</text>
</comment>